<evidence type="ECO:0000313" key="2">
    <source>
        <dbReference type="EMBL" id="SHN80789.1"/>
    </source>
</evidence>
<keyword evidence="3" id="KW-1185">Reference proteome</keyword>
<dbReference type="Gene3D" id="3.40.50.1110">
    <property type="entry name" value="SGNH hydrolase"/>
    <property type="match status" value="1"/>
</dbReference>
<sequence length="189" mass="20870">MTSVLRLSWIILVGAHALFLLAENARADPFRVVAIGASNTSGWIVSSEQAYPHVLEQMLKTAGYQVQVTNSGRPFDTTAGMLARLDSAIPDQTDLVILQPGGNDRRFFVSSERRANNIAEITDHLRSRRIAFIVFDPVFPDDYYAFDHIHFTPEAHAKIAAELMPRVLAKIQAKQTSAKGSRPNLGPAK</sequence>
<protein>
    <submittedName>
        <fullName evidence="2">Acyl-CoA thioesterase-1</fullName>
    </submittedName>
</protein>
<proteinExistence type="predicted"/>
<dbReference type="SUPFAM" id="SSF52266">
    <property type="entry name" value="SGNH hydrolase"/>
    <property type="match status" value="1"/>
</dbReference>
<dbReference type="GO" id="GO:0004622">
    <property type="term" value="F:phosphatidylcholine lysophospholipase activity"/>
    <property type="evidence" value="ECO:0007669"/>
    <property type="project" value="TreeGrafter"/>
</dbReference>
<dbReference type="InterPro" id="IPR036514">
    <property type="entry name" value="SGNH_hydro_sf"/>
</dbReference>
<dbReference type="PANTHER" id="PTHR30383:SF5">
    <property type="entry name" value="SGNH HYDROLASE-TYPE ESTERASE DOMAIN-CONTAINING PROTEIN"/>
    <property type="match status" value="1"/>
</dbReference>
<dbReference type="EMBL" id="LT670849">
    <property type="protein sequence ID" value="SHN80789.1"/>
    <property type="molecule type" value="Genomic_DNA"/>
</dbReference>
<dbReference type="PANTHER" id="PTHR30383">
    <property type="entry name" value="THIOESTERASE 1/PROTEASE 1/LYSOPHOSPHOLIPASE L1"/>
    <property type="match status" value="1"/>
</dbReference>
<evidence type="ECO:0000313" key="3">
    <source>
        <dbReference type="Proteomes" id="UP000184096"/>
    </source>
</evidence>
<name>A0A1M7UCR0_9BRAD</name>
<feature type="domain" description="SGNH hydrolase-type esterase" evidence="1">
    <location>
        <begin position="34"/>
        <end position="161"/>
    </location>
</feature>
<reference evidence="3" key="1">
    <citation type="submission" date="2016-11" db="EMBL/GenBank/DDBJ databases">
        <authorList>
            <person name="Varghese N."/>
            <person name="Submissions S."/>
        </authorList>
    </citation>
    <scope>NUCLEOTIDE SEQUENCE [LARGE SCALE GENOMIC DNA]</scope>
    <source>
        <strain evidence="3">GAS401</strain>
    </source>
</reference>
<dbReference type="RefSeq" id="WP_172806071.1">
    <property type="nucleotide sequence ID" value="NZ_LT670849.1"/>
</dbReference>
<dbReference type="Pfam" id="PF13472">
    <property type="entry name" value="Lipase_GDSL_2"/>
    <property type="match status" value="1"/>
</dbReference>
<dbReference type="Proteomes" id="UP000184096">
    <property type="component" value="Chromosome I"/>
</dbReference>
<organism evidence="2 3">
    <name type="scientific">Bradyrhizobium erythrophlei</name>
    <dbReference type="NCBI Taxonomy" id="1437360"/>
    <lineage>
        <taxon>Bacteria</taxon>
        <taxon>Pseudomonadati</taxon>
        <taxon>Pseudomonadota</taxon>
        <taxon>Alphaproteobacteria</taxon>
        <taxon>Hyphomicrobiales</taxon>
        <taxon>Nitrobacteraceae</taxon>
        <taxon>Bradyrhizobium</taxon>
    </lineage>
</organism>
<gene>
    <name evidence="2" type="ORF">SAMN05444170_4506</name>
</gene>
<dbReference type="InterPro" id="IPR051532">
    <property type="entry name" value="Ester_Hydrolysis_Enzymes"/>
</dbReference>
<accession>A0A1M7UCR0</accession>
<evidence type="ECO:0000259" key="1">
    <source>
        <dbReference type="Pfam" id="PF13472"/>
    </source>
</evidence>
<dbReference type="InterPro" id="IPR013830">
    <property type="entry name" value="SGNH_hydro"/>
</dbReference>
<dbReference type="AlphaFoldDB" id="A0A1M7UCR0"/>